<dbReference type="InterPro" id="IPR017930">
    <property type="entry name" value="Myb_dom"/>
</dbReference>
<evidence type="ECO:0000313" key="7">
    <source>
        <dbReference type="Proteomes" id="UP000321773"/>
    </source>
</evidence>
<dbReference type="CDD" id="cd00167">
    <property type="entry name" value="SANT"/>
    <property type="match status" value="1"/>
</dbReference>
<evidence type="ECO:0000313" key="5">
    <source>
        <dbReference type="EMBL" id="SFS41129.1"/>
    </source>
</evidence>
<evidence type="ECO:0000259" key="3">
    <source>
        <dbReference type="PROSITE" id="PS51294"/>
    </source>
</evidence>
<gene>
    <name evidence="4" type="primary">rsfA</name>
    <name evidence="4" type="ORF">HMI01_07480</name>
    <name evidence="5" type="ORF">SAMN05421668_10268</name>
</gene>
<evidence type="ECO:0000313" key="4">
    <source>
        <dbReference type="EMBL" id="GEM03760.1"/>
    </source>
</evidence>
<dbReference type="Gene3D" id="1.10.10.60">
    <property type="entry name" value="Homeodomain-like"/>
    <property type="match status" value="1"/>
</dbReference>
<name>A0A1I6PLS3_9BACI</name>
<dbReference type="SUPFAM" id="SSF46689">
    <property type="entry name" value="Homeodomain-like"/>
    <property type="match status" value="1"/>
</dbReference>
<dbReference type="EMBL" id="FPAI01000002">
    <property type="protein sequence ID" value="SFS41129.1"/>
    <property type="molecule type" value="Genomic_DNA"/>
</dbReference>
<dbReference type="OrthoDB" id="2845592at2"/>
<evidence type="ECO:0000259" key="2">
    <source>
        <dbReference type="PROSITE" id="PS50090"/>
    </source>
</evidence>
<sequence length="188" mass="22023">MTKLRQDAWSHEEDLLLKDTVLKHIESGETQLQAFDLVAKEVHRTPAACGFRWNKELRSRYQKEISEAKTVRHATLRSQRQHKTMVKTKMTKDAPKEIHTLLERLGHYTDKQQNLIAEQDKVIEQLKSDNKKLEQTVHQLETKLTSVEEDYHTFISIMERARKMVVLDPTDQQTFTMDKNGNLQSIAK</sequence>
<dbReference type="InterPro" id="IPR009057">
    <property type="entry name" value="Homeodomain-like_sf"/>
</dbReference>
<dbReference type="PANTHER" id="PTHR41302">
    <property type="entry name" value="PRESPORE-SPECIFIC TRANSCRIPTIONAL REGULATOR RSFA-RELATED"/>
    <property type="match status" value="1"/>
</dbReference>
<dbReference type="STRING" id="306541.SAMN05421668_10268"/>
<dbReference type="Proteomes" id="UP000321773">
    <property type="component" value="Unassembled WGS sequence"/>
</dbReference>
<evidence type="ECO:0000256" key="1">
    <source>
        <dbReference type="SAM" id="Coils"/>
    </source>
</evidence>
<dbReference type="PROSITE" id="PS50090">
    <property type="entry name" value="MYB_LIKE"/>
    <property type="match status" value="1"/>
</dbReference>
<dbReference type="PANTHER" id="PTHR41302:SF2">
    <property type="entry name" value="PRESPORE SPECIFIC TRANSCRIPTIONAL ACTIVATOR RSFA"/>
    <property type="match status" value="1"/>
</dbReference>
<organism evidence="5 6">
    <name type="scientific">Halolactibacillus miurensis</name>
    <dbReference type="NCBI Taxonomy" id="306541"/>
    <lineage>
        <taxon>Bacteria</taxon>
        <taxon>Bacillati</taxon>
        <taxon>Bacillota</taxon>
        <taxon>Bacilli</taxon>
        <taxon>Bacillales</taxon>
        <taxon>Bacillaceae</taxon>
        <taxon>Halolactibacillus</taxon>
    </lineage>
</organism>
<feature type="domain" description="HTH myb-type" evidence="3">
    <location>
        <begin position="1"/>
        <end position="61"/>
    </location>
</feature>
<feature type="coiled-coil region" evidence="1">
    <location>
        <begin position="116"/>
        <end position="150"/>
    </location>
</feature>
<dbReference type="PROSITE" id="PS51294">
    <property type="entry name" value="HTH_MYB"/>
    <property type="match status" value="1"/>
</dbReference>
<feature type="domain" description="Myb-like" evidence="2">
    <location>
        <begin position="1"/>
        <end position="57"/>
    </location>
</feature>
<dbReference type="InterPro" id="IPR001005">
    <property type="entry name" value="SANT/Myb"/>
</dbReference>
<keyword evidence="7" id="KW-1185">Reference proteome</keyword>
<dbReference type="Proteomes" id="UP000199139">
    <property type="component" value="Unassembled WGS sequence"/>
</dbReference>
<proteinExistence type="predicted"/>
<dbReference type="Pfam" id="PF13921">
    <property type="entry name" value="Myb_DNA-bind_6"/>
    <property type="match status" value="1"/>
</dbReference>
<keyword evidence="1" id="KW-0175">Coiled coil</keyword>
<dbReference type="AlphaFoldDB" id="A0A1I6PLS3"/>
<reference evidence="4 7" key="2">
    <citation type="submission" date="2019-07" db="EMBL/GenBank/DDBJ databases">
        <title>Whole genome shotgun sequence of Halolactibacillus miurensis NBRC 100873.</title>
        <authorList>
            <person name="Hosoyama A."/>
            <person name="Uohara A."/>
            <person name="Ohji S."/>
            <person name="Ichikawa N."/>
        </authorList>
    </citation>
    <scope>NUCLEOTIDE SEQUENCE [LARGE SCALE GENOMIC DNA]</scope>
    <source>
        <strain evidence="4 7">NBRC 100873</strain>
    </source>
</reference>
<dbReference type="NCBIfam" id="TIGR02894">
    <property type="entry name" value="DNA_bind_RsfA"/>
    <property type="match status" value="1"/>
</dbReference>
<dbReference type="InterPro" id="IPR014243">
    <property type="entry name" value="RsfA-like"/>
</dbReference>
<evidence type="ECO:0000313" key="6">
    <source>
        <dbReference type="Proteomes" id="UP000199139"/>
    </source>
</evidence>
<protein>
    <submittedName>
        <fullName evidence="5">Prespore-specific regulator</fullName>
    </submittedName>
    <submittedName>
        <fullName evidence="4">Transcriptional regulator</fullName>
    </submittedName>
</protein>
<dbReference type="RefSeq" id="WP_062319025.1">
    <property type="nucleotide sequence ID" value="NZ_BJWJ01000005.1"/>
</dbReference>
<accession>A0A1I6PLS3</accession>
<dbReference type="EMBL" id="BJWJ01000005">
    <property type="protein sequence ID" value="GEM03760.1"/>
    <property type="molecule type" value="Genomic_DNA"/>
</dbReference>
<reference evidence="5 6" key="1">
    <citation type="submission" date="2016-10" db="EMBL/GenBank/DDBJ databases">
        <authorList>
            <person name="de Groot N.N."/>
        </authorList>
    </citation>
    <scope>NUCLEOTIDE SEQUENCE [LARGE SCALE GENOMIC DNA]</scope>
    <source>
        <strain evidence="5 6">DSM 17074</strain>
    </source>
</reference>